<name>A0AAD6R8H6_9ROSI</name>
<reference evidence="3" key="1">
    <citation type="journal article" date="2023" name="Mol. Ecol. Resour.">
        <title>Chromosome-level genome assembly of a triploid poplar Populus alba 'Berolinensis'.</title>
        <authorList>
            <person name="Chen S."/>
            <person name="Yu Y."/>
            <person name="Wang X."/>
            <person name="Wang S."/>
            <person name="Zhang T."/>
            <person name="Zhou Y."/>
            <person name="He R."/>
            <person name="Meng N."/>
            <person name="Wang Y."/>
            <person name="Liu W."/>
            <person name="Liu Z."/>
            <person name="Liu J."/>
            <person name="Guo Q."/>
            <person name="Huang H."/>
            <person name="Sederoff R.R."/>
            <person name="Wang G."/>
            <person name="Qu G."/>
            <person name="Chen S."/>
        </authorList>
    </citation>
    <scope>NUCLEOTIDE SEQUENCE</scope>
    <source>
        <strain evidence="3">SC-2020</strain>
    </source>
</reference>
<feature type="chain" id="PRO_5042135276" description="Secreted protein" evidence="2">
    <location>
        <begin position="21"/>
        <end position="108"/>
    </location>
</feature>
<accession>A0AAD6R8H6</accession>
<gene>
    <name evidence="3" type="ORF">NC653_008765</name>
</gene>
<feature type="region of interest" description="Disordered" evidence="1">
    <location>
        <begin position="77"/>
        <end position="108"/>
    </location>
</feature>
<feature type="compositionally biased region" description="Basic residues" evidence="1">
    <location>
        <begin position="86"/>
        <end position="96"/>
    </location>
</feature>
<evidence type="ECO:0000313" key="4">
    <source>
        <dbReference type="Proteomes" id="UP001164929"/>
    </source>
</evidence>
<sequence length="108" mass="12241">MPLILVVIGILMLLVVNVKQERSGHGMMAVICKIPRGPARRQKKQLPIVIQLESQTRPRRPLVYIISLKVHIQDPAHSTSIAGRPPYHHPIHKPFPSKHTGDTRRQKS</sequence>
<feature type="compositionally biased region" description="Basic and acidic residues" evidence="1">
    <location>
        <begin position="99"/>
        <end position="108"/>
    </location>
</feature>
<evidence type="ECO:0000256" key="1">
    <source>
        <dbReference type="SAM" id="MobiDB-lite"/>
    </source>
</evidence>
<organism evidence="3 4">
    <name type="scientific">Populus alba x Populus x berolinensis</name>
    <dbReference type="NCBI Taxonomy" id="444605"/>
    <lineage>
        <taxon>Eukaryota</taxon>
        <taxon>Viridiplantae</taxon>
        <taxon>Streptophyta</taxon>
        <taxon>Embryophyta</taxon>
        <taxon>Tracheophyta</taxon>
        <taxon>Spermatophyta</taxon>
        <taxon>Magnoliopsida</taxon>
        <taxon>eudicotyledons</taxon>
        <taxon>Gunneridae</taxon>
        <taxon>Pentapetalae</taxon>
        <taxon>rosids</taxon>
        <taxon>fabids</taxon>
        <taxon>Malpighiales</taxon>
        <taxon>Salicaceae</taxon>
        <taxon>Saliceae</taxon>
        <taxon>Populus</taxon>
    </lineage>
</organism>
<evidence type="ECO:0000313" key="3">
    <source>
        <dbReference type="EMBL" id="KAJ7003657.1"/>
    </source>
</evidence>
<feature type="signal peptide" evidence="2">
    <location>
        <begin position="1"/>
        <end position="20"/>
    </location>
</feature>
<keyword evidence="2" id="KW-0732">Signal</keyword>
<protein>
    <recommendedName>
        <fullName evidence="5">Secreted protein</fullName>
    </recommendedName>
</protein>
<dbReference type="EMBL" id="JAQIZT010000003">
    <property type="protein sequence ID" value="KAJ7003657.1"/>
    <property type="molecule type" value="Genomic_DNA"/>
</dbReference>
<evidence type="ECO:0000256" key="2">
    <source>
        <dbReference type="SAM" id="SignalP"/>
    </source>
</evidence>
<evidence type="ECO:0008006" key="5">
    <source>
        <dbReference type="Google" id="ProtNLM"/>
    </source>
</evidence>
<keyword evidence="4" id="KW-1185">Reference proteome</keyword>
<proteinExistence type="predicted"/>
<dbReference type="AlphaFoldDB" id="A0AAD6R8H6"/>
<comment type="caution">
    <text evidence="3">The sequence shown here is derived from an EMBL/GenBank/DDBJ whole genome shotgun (WGS) entry which is preliminary data.</text>
</comment>
<dbReference type="Proteomes" id="UP001164929">
    <property type="component" value="Chromosome 3"/>
</dbReference>